<feature type="compositionally biased region" description="Basic residues" evidence="4">
    <location>
        <begin position="748"/>
        <end position="765"/>
    </location>
</feature>
<dbReference type="EMBL" id="JAGGNH010000004">
    <property type="protein sequence ID" value="KAJ0974433.1"/>
    <property type="molecule type" value="Genomic_DNA"/>
</dbReference>
<dbReference type="GO" id="GO:0005654">
    <property type="term" value="C:nucleoplasm"/>
    <property type="evidence" value="ECO:0007669"/>
    <property type="project" value="TreeGrafter"/>
</dbReference>
<dbReference type="Pfam" id="PF03715">
    <property type="entry name" value="Noc2"/>
    <property type="match status" value="1"/>
</dbReference>
<evidence type="ECO:0000256" key="4">
    <source>
        <dbReference type="SAM" id="MobiDB-lite"/>
    </source>
</evidence>
<feature type="compositionally biased region" description="Acidic residues" evidence="4">
    <location>
        <begin position="694"/>
        <end position="717"/>
    </location>
</feature>
<dbReference type="GO" id="GO:0042273">
    <property type="term" value="P:ribosomal large subunit biogenesis"/>
    <property type="evidence" value="ECO:0007669"/>
    <property type="project" value="TreeGrafter"/>
</dbReference>
<comment type="subcellular location">
    <subcellularLocation>
        <location evidence="1">Nucleus</location>
    </subcellularLocation>
</comment>
<feature type="compositionally biased region" description="Basic residues" evidence="4">
    <location>
        <begin position="671"/>
        <end position="684"/>
    </location>
</feature>
<dbReference type="GO" id="GO:0030690">
    <property type="term" value="C:Noc1p-Noc2p complex"/>
    <property type="evidence" value="ECO:0007669"/>
    <property type="project" value="TreeGrafter"/>
</dbReference>
<feature type="region of interest" description="Disordered" evidence="4">
    <location>
        <begin position="1"/>
        <end position="39"/>
    </location>
</feature>
<feature type="compositionally biased region" description="Acidic residues" evidence="4">
    <location>
        <begin position="642"/>
        <end position="656"/>
    </location>
</feature>
<comment type="caution">
    <text evidence="5">The sequence shown here is derived from an EMBL/GenBank/DDBJ whole genome shotgun (WGS) entry which is preliminary data.</text>
</comment>
<name>A0A9D5HFL2_9LILI</name>
<feature type="compositionally biased region" description="Basic residues" evidence="4">
    <location>
        <begin position="1"/>
        <end position="11"/>
    </location>
</feature>
<proteinExistence type="inferred from homology"/>
<accession>A0A9D5HFL2</accession>
<keyword evidence="3" id="KW-0539">Nucleus</keyword>
<dbReference type="GO" id="GO:0005730">
    <property type="term" value="C:nucleolus"/>
    <property type="evidence" value="ECO:0007669"/>
    <property type="project" value="TreeGrafter"/>
</dbReference>
<dbReference type="Proteomes" id="UP001085076">
    <property type="component" value="Miscellaneous, Linkage group lg04"/>
</dbReference>
<dbReference type="OrthoDB" id="10266662at2759"/>
<comment type="similarity">
    <text evidence="2">Belongs to the NOC2 family.</text>
</comment>
<organism evidence="5 6">
    <name type="scientific">Dioscorea zingiberensis</name>
    <dbReference type="NCBI Taxonomy" id="325984"/>
    <lineage>
        <taxon>Eukaryota</taxon>
        <taxon>Viridiplantae</taxon>
        <taxon>Streptophyta</taxon>
        <taxon>Embryophyta</taxon>
        <taxon>Tracheophyta</taxon>
        <taxon>Spermatophyta</taxon>
        <taxon>Magnoliopsida</taxon>
        <taxon>Liliopsida</taxon>
        <taxon>Dioscoreales</taxon>
        <taxon>Dioscoreaceae</taxon>
        <taxon>Dioscorea</taxon>
    </lineage>
</organism>
<dbReference type="InterPro" id="IPR005343">
    <property type="entry name" value="Noc2"/>
</dbReference>
<evidence type="ECO:0000256" key="1">
    <source>
        <dbReference type="ARBA" id="ARBA00004123"/>
    </source>
</evidence>
<dbReference type="PANTHER" id="PTHR12687">
    <property type="entry name" value="NUCLEOLAR COMPLEX 2 AND RAD4-RELATED"/>
    <property type="match status" value="1"/>
</dbReference>
<dbReference type="GO" id="GO:0030691">
    <property type="term" value="C:Noc2p-Noc3p complex"/>
    <property type="evidence" value="ECO:0007669"/>
    <property type="project" value="TreeGrafter"/>
</dbReference>
<feature type="region of interest" description="Disordered" evidence="4">
    <location>
        <begin position="633"/>
        <end position="765"/>
    </location>
</feature>
<keyword evidence="6" id="KW-1185">Reference proteome</keyword>
<dbReference type="AlphaFoldDB" id="A0A9D5HFL2"/>
<sequence>MGAKRMRRSKKKVDDEEFEDSSLIVSDAEDSVGSDLMGEEETFSTKIKAKEHKEELHRLQEKDPEFYQYLKDFDKELLDFDDEEFDDDEGIDVDDAEPQVESVQEPPAKVITSEMIDSWCRSVKDGKLGAVRSILRAFRTACHYGDDGEHDSPKLNIISSNVFNKVMVFVLNEMDGILRGLLKAPGAGGKKETILELTTTALWKKHGNLMRIYLGNALHILTQMTDEQMISFTLKRVKASAVFLAAFPSLLRKYVKVALHTWGTGRGALPVVSFLLLRDLCVRLGSDCLDTCLKGVYKAYVLNCKLSKSASRSNLQHINFLGNCITELYGIDPPSAYQHAFVFIRQLATILRGAVTEKGPKIVKDKKKGKKQQEGSKNTKKQSDKAYQKVYDWQFICCLELWTGVICAFYSEADFGPLAYPLTQIISGVACLVPTARYFPLRVRCVKMLNRIAAATGTFIPVSALLLDMLEMRELNRPSTGGIGKAVNFLGVKQLDKTTIKTRAFQEACVFSIVEELTEHLVQWSYSVAFFELSFIPLVRLRSFCKSTKVDKFRREIRELTREIEANLKFTNSKRASIEFSPDDPTVASFLKVEKESGSSPLSKYAANIRLKAQQRNDAMAESSVIVGAESSVFGSKKPQIEEEEEDEDDEGDLEEAATVFSSSWMPEKKPKVKKEKSKASKKRQHDEDHDNDGIVDSDEDIVEDLVLSSDDDDDDDKSGSESPIQEAQNGSKKMLKQESNKQQATNSKKRRRPQHKKRKKGVKP</sequence>
<evidence type="ECO:0000313" key="6">
    <source>
        <dbReference type="Proteomes" id="UP001085076"/>
    </source>
</evidence>
<gene>
    <name evidence="5" type="ORF">J5N97_016398</name>
</gene>
<evidence type="ECO:0000256" key="3">
    <source>
        <dbReference type="ARBA" id="ARBA00023242"/>
    </source>
</evidence>
<dbReference type="PANTHER" id="PTHR12687:SF4">
    <property type="entry name" value="NUCLEOLAR COMPLEX PROTEIN 2 HOMOLOG"/>
    <property type="match status" value="1"/>
</dbReference>
<evidence type="ECO:0008006" key="7">
    <source>
        <dbReference type="Google" id="ProtNLM"/>
    </source>
</evidence>
<reference evidence="5" key="1">
    <citation type="submission" date="2021-03" db="EMBL/GenBank/DDBJ databases">
        <authorList>
            <person name="Li Z."/>
            <person name="Yang C."/>
        </authorList>
    </citation>
    <scope>NUCLEOTIDE SEQUENCE</scope>
    <source>
        <strain evidence="5">Dzin_1.0</strain>
        <tissue evidence="5">Leaf</tissue>
    </source>
</reference>
<reference evidence="5" key="2">
    <citation type="journal article" date="2022" name="Hortic Res">
        <title>The genome of Dioscorea zingiberensis sheds light on the biosynthesis, origin and evolution of the medicinally important diosgenin saponins.</title>
        <authorList>
            <person name="Li Y."/>
            <person name="Tan C."/>
            <person name="Li Z."/>
            <person name="Guo J."/>
            <person name="Li S."/>
            <person name="Chen X."/>
            <person name="Wang C."/>
            <person name="Dai X."/>
            <person name="Yang H."/>
            <person name="Song W."/>
            <person name="Hou L."/>
            <person name="Xu J."/>
            <person name="Tong Z."/>
            <person name="Xu A."/>
            <person name="Yuan X."/>
            <person name="Wang W."/>
            <person name="Yang Q."/>
            <person name="Chen L."/>
            <person name="Sun Z."/>
            <person name="Wang K."/>
            <person name="Pan B."/>
            <person name="Chen J."/>
            <person name="Bao Y."/>
            <person name="Liu F."/>
            <person name="Qi X."/>
            <person name="Gang D.R."/>
            <person name="Wen J."/>
            <person name="Li J."/>
        </authorList>
    </citation>
    <scope>NUCLEOTIDE SEQUENCE</scope>
    <source>
        <strain evidence="5">Dzin_1.0</strain>
    </source>
</reference>
<evidence type="ECO:0000313" key="5">
    <source>
        <dbReference type="EMBL" id="KAJ0974433.1"/>
    </source>
</evidence>
<feature type="compositionally biased region" description="Acidic residues" evidence="4">
    <location>
        <begin position="27"/>
        <end position="39"/>
    </location>
</feature>
<evidence type="ECO:0000256" key="2">
    <source>
        <dbReference type="ARBA" id="ARBA00005907"/>
    </source>
</evidence>
<protein>
    <recommendedName>
        <fullName evidence="7">Nucleolar complex protein 2 homolog</fullName>
    </recommendedName>
</protein>